<evidence type="ECO:0000313" key="7">
    <source>
        <dbReference type="Proteomes" id="UP000325577"/>
    </source>
</evidence>
<keyword evidence="5" id="KW-0460">Magnesium</keyword>
<dbReference type="InterPro" id="IPR042086">
    <property type="entry name" value="MeTrfase_capping"/>
</dbReference>
<dbReference type="SUPFAM" id="SSF53335">
    <property type="entry name" value="S-adenosyl-L-methionine-dependent methyltransferases"/>
    <property type="match status" value="1"/>
</dbReference>
<dbReference type="Gene3D" id="1.10.1200.270">
    <property type="entry name" value="Methyltransferase, alpha-helical capping domain"/>
    <property type="match status" value="1"/>
</dbReference>
<dbReference type="InterPro" id="IPR029063">
    <property type="entry name" value="SAM-dependent_MTases_sf"/>
</dbReference>
<keyword evidence="2" id="KW-0489">Methyltransferase</keyword>
<evidence type="ECO:0000256" key="2">
    <source>
        <dbReference type="ARBA" id="ARBA00022603"/>
    </source>
</evidence>
<gene>
    <name evidence="6" type="ORF">F0562_034117</name>
</gene>
<dbReference type="Proteomes" id="UP000325577">
    <property type="component" value="Linkage Group LG20"/>
</dbReference>
<proteinExistence type="inferred from homology"/>
<keyword evidence="4" id="KW-0479">Metal-binding</keyword>
<dbReference type="Gene3D" id="3.40.50.150">
    <property type="entry name" value="Vaccinia Virus protein VP39"/>
    <property type="match status" value="1"/>
</dbReference>
<evidence type="ECO:0000256" key="4">
    <source>
        <dbReference type="ARBA" id="ARBA00022723"/>
    </source>
</evidence>
<dbReference type="GO" id="GO:0032259">
    <property type="term" value="P:methylation"/>
    <property type="evidence" value="ECO:0007669"/>
    <property type="project" value="UniProtKB-KW"/>
</dbReference>
<dbReference type="InterPro" id="IPR005299">
    <property type="entry name" value="MeTrfase_7"/>
</dbReference>
<evidence type="ECO:0000256" key="3">
    <source>
        <dbReference type="ARBA" id="ARBA00022679"/>
    </source>
</evidence>
<dbReference type="EMBL" id="CM018044">
    <property type="protein sequence ID" value="KAA8529783.1"/>
    <property type="molecule type" value="Genomic_DNA"/>
</dbReference>
<keyword evidence="3" id="KW-0808">Transferase</keyword>
<accession>A0A5J5AFM3</accession>
<reference evidence="6 7" key="1">
    <citation type="submission" date="2019-09" db="EMBL/GenBank/DDBJ databases">
        <title>A chromosome-level genome assembly of the Chinese tupelo Nyssa sinensis.</title>
        <authorList>
            <person name="Yang X."/>
            <person name="Kang M."/>
            <person name="Yang Y."/>
            <person name="Xiong H."/>
            <person name="Wang M."/>
            <person name="Zhang Z."/>
            <person name="Wang Z."/>
            <person name="Wu H."/>
            <person name="Ma T."/>
            <person name="Liu J."/>
            <person name="Xi Z."/>
        </authorList>
    </citation>
    <scope>NUCLEOTIDE SEQUENCE [LARGE SCALE GENOMIC DNA]</scope>
    <source>
        <strain evidence="6">J267</strain>
        <tissue evidence="6">Leaf</tissue>
    </source>
</reference>
<evidence type="ECO:0008006" key="8">
    <source>
        <dbReference type="Google" id="ProtNLM"/>
    </source>
</evidence>
<evidence type="ECO:0000256" key="1">
    <source>
        <dbReference type="ARBA" id="ARBA00007967"/>
    </source>
</evidence>
<dbReference type="FunFam" id="3.40.50.150:FF:000103">
    <property type="entry name" value="SABATH methyltransferase 1"/>
    <property type="match status" value="1"/>
</dbReference>
<keyword evidence="7" id="KW-1185">Reference proteome</keyword>
<dbReference type="GO" id="GO:0008168">
    <property type="term" value="F:methyltransferase activity"/>
    <property type="evidence" value="ECO:0007669"/>
    <property type="project" value="UniProtKB-KW"/>
</dbReference>
<organism evidence="6 7">
    <name type="scientific">Nyssa sinensis</name>
    <dbReference type="NCBI Taxonomy" id="561372"/>
    <lineage>
        <taxon>Eukaryota</taxon>
        <taxon>Viridiplantae</taxon>
        <taxon>Streptophyta</taxon>
        <taxon>Embryophyta</taxon>
        <taxon>Tracheophyta</taxon>
        <taxon>Spermatophyta</taxon>
        <taxon>Magnoliopsida</taxon>
        <taxon>eudicotyledons</taxon>
        <taxon>Gunneridae</taxon>
        <taxon>Pentapetalae</taxon>
        <taxon>asterids</taxon>
        <taxon>Cornales</taxon>
        <taxon>Nyssaceae</taxon>
        <taxon>Nyssa</taxon>
    </lineage>
</organism>
<dbReference type="AlphaFoldDB" id="A0A5J5AFM3"/>
<comment type="similarity">
    <text evidence="1">Belongs to the methyltransferase superfamily. Type-7 methyltransferase family.</text>
</comment>
<dbReference type="GO" id="GO:0046872">
    <property type="term" value="F:metal ion binding"/>
    <property type="evidence" value="ECO:0007669"/>
    <property type="project" value="UniProtKB-KW"/>
</dbReference>
<dbReference type="Pfam" id="PF03492">
    <property type="entry name" value="Methyltransf_7"/>
    <property type="match status" value="1"/>
</dbReference>
<name>A0A5J5AFM3_9ASTE</name>
<evidence type="ECO:0000313" key="6">
    <source>
        <dbReference type="EMBL" id="KAA8529783.1"/>
    </source>
</evidence>
<sequence>MSNHHSASVPESFPMNCGDGAYSYTKNSVYQKAASDVAKEMVNEAIAEKLEIKILTATSNTLRIADLGCSVGPNTFKAMQNLLQAIERKYQNEGLTSKLPEFQVFFNDHAANDFNTLFASLPPDRQYFATGVPGSFYDRLFPESSLHLVHSSYALHWLSKVPEGLLDKNSPAWNKGKIYHTTASNEVVNAYAAQYIKDMEIFLKARAEEIVVGGLMVLILPGLSDGTHHSRFPAGLIFDFLASSLMDMVNEGLINEAQVDSFNLPVYTPSPKEMALLVERNGCFSVERMELTDPRSNIEGPIDVGKLIMHLRAGMEGVFSKHFGHEIVAEMFERSLQKSAELSSLLESSYTKGTQLFLVLKRK</sequence>
<dbReference type="PANTHER" id="PTHR31009">
    <property type="entry name" value="S-ADENOSYL-L-METHIONINE:CARBOXYL METHYLTRANSFERASE FAMILY PROTEIN"/>
    <property type="match status" value="1"/>
</dbReference>
<dbReference type="OrthoDB" id="1523883at2759"/>
<protein>
    <recommendedName>
        <fullName evidence="8">S-adenosylmethionine-dependent methyltransferase</fullName>
    </recommendedName>
</protein>
<evidence type="ECO:0000256" key="5">
    <source>
        <dbReference type="ARBA" id="ARBA00022842"/>
    </source>
</evidence>